<evidence type="ECO:0000313" key="1">
    <source>
        <dbReference type="EMBL" id="SFD81490.1"/>
    </source>
</evidence>
<sequence>MTSPNSPPPPLPFRCPLAGLTAVRHGQSTANVAFATDSPLPPDLTDPEVPLTPLGVTQSEALGRLLASSPVPDLVLASPFLRTRQTWGAMSAAAGRLGASLPPLLTDERLRDRDLGRYSLLTPSALRARDPRARPGDWFYRPPGGESFADVSLRVRNFLTELGTAAQGRDVLLITHDAVIVSVHRVLLGLGAPPPDTAPVPNASRTHWTGTGGHLVLARWAATTG</sequence>
<dbReference type="InterPro" id="IPR029033">
    <property type="entry name" value="His_PPase_superfam"/>
</dbReference>
<dbReference type="GO" id="GO:0005737">
    <property type="term" value="C:cytoplasm"/>
    <property type="evidence" value="ECO:0007669"/>
    <property type="project" value="TreeGrafter"/>
</dbReference>
<dbReference type="SMART" id="SM00855">
    <property type="entry name" value="PGAM"/>
    <property type="match status" value="1"/>
</dbReference>
<dbReference type="STRING" id="910347.SAMN05421773_1356"/>
<dbReference type="Proteomes" id="UP000199207">
    <property type="component" value="Unassembled WGS sequence"/>
</dbReference>
<gene>
    <name evidence="1" type="ORF">SAMN05421773_1356</name>
</gene>
<evidence type="ECO:0000313" key="2">
    <source>
        <dbReference type="Proteomes" id="UP000199207"/>
    </source>
</evidence>
<reference evidence="1 2" key="1">
    <citation type="submission" date="2016-10" db="EMBL/GenBank/DDBJ databases">
        <authorList>
            <person name="de Groot N.N."/>
        </authorList>
    </citation>
    <scope>NUCLEOTIDE SEQUENCE [LARGE SCALE GENOMIC DNA]</scope>
    <source>
        <strain evidence="1 2">CGMCC 4.5739</strain>
    </source>
</reference>
<dbReference type="Gene3D" id="3.40.50.1240">
    <property type="entry name" value="Phosphoglycerate mutase-like"/>
    <property type="match status" value="1"/>
</dbReference>
<dbReference type="PANTHER" id="PTHR48100">
    <property type="entry name" value="BROAD-SPECIFICITY PHOSPHATASE YOR283W-RELATED"/>
    <property type="match status" value="1"/>
</dbReference>
<dbReference type="PANTHER" id="PTHR48100:SF1">
    <property type="entry name" value="HISTIDINE PHOSPHATASE FAMILY PROTEIN-RELATED"/>
    <property type="match status" value="1"/>
</dbReference>
<dbReference type="EMBL" id="FOLM01000035">
    <property type="protein sequence ID" value="SFD81490.1"/>
    <property type="molecule type" value="Genomic_DNA"/>
</dbReference>
<dbReference type="Pfam" id="PF00300">
    <property type="entry name" value="His_Phos_1"/>
    <property type="match status" value="1"/>
</dbReference>
<dbReference type="SUPFAM" id="SSF53254">
    <property type="entry name" value="Phosphoglycerate mutase-like"/>
    <property type="match status" value="1"/>
</dbReference>
<name>A0A1I1VLP9_9ACTN</name>
<dbReference type="AlphaFoldDB" id="A0A1I1VLP9"/>
<dbReference type="InterPro" id="IPR050275">
    <property type="entry name" value="PGM_Phosphatase"/>
</dbReference>
<accession>A0A1I1VLP9</accession>
<dbReference type="OrthoDB" id="5449373at2"/>
<organism evidence="1 2">
    <name type="scientific">Streptomyces aidingensis</name>
    <dbReference type="NCBI Taxonomy" id="910347"/>
    <lineage>
        <taxon>Bacteria</taxon>
        <taxon>Bacillati</taxon>
        <taxon>Actinomycetota</taxon>
        <taxon>Actinomycetes</taxon>
        <taxon>Kitasatosporales</taxon>
        <taxon>Streptomycetaceae</taxon>
        <taxon>Streptomyces</taxon>
    </lineage>
</organism>
<dbReference type="RefSeq" id="WP_093841786.1">
    <property type="nucleotide sequence ID" value="NZ_FOLM01000035.1"/>
</dbReference>
<dbReference type="GO" id="GO:0016791">
    <property type="term" value="F:phosphatase activity"/>
    <property type="evidence" value="ECO:0007669"/>
    <property type="project" value="TreeGrafter"/>
</dbReference>
<proteinExistence type="predicted"/>
<protein>
    <submittedName>
        <fullName evidence="1">Broad specificity phosphatase PhoE</fullName>
    </submittedName>
</protein>
<keyword evidence="2" id="KW-1185">Reference proteome</keyword>
<dbReference type="InterPro" id="IPR013078">
    <property type="entry name" value="His_Pase_superF_clade-1"/>
</dbReference>
<dbReference type="CDD" id="cd07067">
    <property type="entry name" value="HP_PGM_like"/>
    <property type="match status" value="1"/>
</dbReference>